<dbReference type="EMBL" id="JAPMXC010000001">
    <property type="protein sequence ID" value="MCY0385939.1"/>
    <property type="molecule type" value="Genomic_DNA"/>
</dbReference>
<gene>
    <name evidence="1" type="ORF">OVY01_01510</name>
</gene>
<proteinExistence type="predicted"/>
<evidence type="ECO:0008006" key="3">
    <source>
        <dbReference type="Google" id="ProtNLM"/>
    </source>
</evidence>
<dbReference type="RefSeq" id="WP_267845098.1">
    <property type="nucleotide sequence ID" value="NZ_JAPMXC010000001.1"/>
</dbReference>
<keyword evidence="2" id="KW-1185">Reference proteome</keyword>
<evidence type="ECO:0000313" key="2">
    <source>
        <dbReference type="Proteomes" id="UP001082899"/>
    </source>
</evidence>
<organism evidence="1 2">
    <name type="scientific">Robbsia betulipollinis</name>
    <dbReference type="NCBI Taxonomy" id="2981849"/>
    <lineage>
        <taxon>Bacteria</taxon>
        <taxon>Pseudomonadati</taxon>
        <taxon>Pseudomonadota</taxon>
        <taxon>Betaproteobacteria</taxon>
        <taxon>Burkholderiales</taxon>
        <taxon>Burkholderiaceae</taxon>
        <taxon>Robbsia</taxon>
    </lineage>
</organism>
<comment type="caution">
    <text evidence="1">The sequence shown here is derived from an EMBL/GenBank/DDBJ whole genome shotgun (WGS) entry which is preliminary data.</text>
</comment>
<evidence type="ECO:0000313" key="1">
    <source>
        <dbReference type="EMBL" id="MCY0385939.1"/>
    </source>
</evidence>
<accession>A0ABT3ZHD6</accession>
<dbReference type="Proteomes" id="UP001082899">
    <property type="component" value="Unassembled WGS sequence"/>
</dbReference>
<reference evidence="1" key="1">
    <citation type="submission" date="2022-11" db="EMBL/GenBank/DDBJ databases">
        <title>Robbsia betulipollinis sp. nov., isolated from pollen of birch (Betula pendula).</title>
        <authorList>
            <person name="Shi H."/>
            <person name="Ambika Manirajan B."/>
            <person name="Ratering S."/>
            <person name="Geissler-Plaum R."/>
            <person name="Schnell S."/>
        </authorList>
    </citation>
    <scope>NUCLEOTIDE SEQUENCE</scope>
    <source>
        <strain evidence="1">Bb-Pol-6</strain>
    </source>
</reference>
<protein>
    <recommendedName>
        <fullName evidence="3">Aspartyl/asparaginy/proline hydroxylase domain-containing protein</fullName>
    </recommendedName>
</protein>
<sequence length="247" mass="27157">MSLTPPPRAIEDCLTSHFRSGDRIRSRSVSDTVLSAVLDVPVPPPRIVADWDREIASRLFLDPGDVEPMPLARTRARWQDYPRCVQAMREWTHALGLPGILDGSEMALMACRGARYHHDGAHYGDKAFCNLFLSEDKGLDVHFPAMGRRIPLTRGTALIFDTGQPHGVVRRGGDAFDMADFASGRDATQLFLSWELPVEDADLGSALGIVFDLISRLSPLPASADEEGILLNGEPALVCPDSGLWRR</sequence>
<name>A0ABT3ZHD6_9BURK</name>